<proteinExistence type="inferred from homology"/>
<gene>
    <name evidence="6 8" type="primary">purN</name>
    <name evidence="8" type="ORF">AB162_057</name>
</gene>
<dbReference type="GO" id="GO:0004644">
    <property type="term" value="F:phosphoribosylglycinamide formyltransferase activity"/>
    <property type="evidence" value="ECO:0007669"/>
    <property type="project" value="UniProtKB-UniRule"/>
</dbReference>
<dbReference type="GO" id="GO:0006189">
    <property type="term" value="P:'de novo' IMP biosynthetic process"/>
    <property type="evidence" value="ECO:0007669"/>
    <property type="project" value="UniProtKB-UniRule"/>
</dbReference>
<feature type="site" description="Raises pKa of active site His" evidence="6">
    <location>
        <position position="145"/>
    </location>
</feature>
<dbReference type="CDD" id="cd08645">
    <property type="entry name" value="FMT_core_GART"/>
    <property type="match status" value="1"/>
</dbReference>
<comment type="function">
    <text evidence="6">Catalyzes the transfer of a formyl group from 10-formyltetrahydrofolate to 5-phospho-ribosyl-glycinamide (GAR), producing 5-phospho-ribosyl-N-formylglycinamide (FGAR) and tetrahydrofolate.</text>
</comment>
<comment type="similarity">
    <text evidence="4 6">Belongs to the GART family.</text>
</comment>
<dbReference type="SUPFAM" id="SSF53328">
    <property type="entry name" value="Formyltransferase"/>
    <property type="match status" value="1"/>
</dbReference>
<dbReference type="InterPro" id="IPR036477">
    <property type="entry name" value="Formyl_transf_N_sf"/>
</dbReference>
<evidence type="ECO:0000256" key="5">
    <source>
        <dbReference type="ARBA" id="ARBA00047664"/>
    </source>
</evidence>
<evidence type="ECO:0000259" key="7">
    <source>
        <dbReference type="Pfam" id="PF00551"/>
    </source>
</evidence>
<comment type="catalytic activity">
    <reaction evidence="5 6">
        <text>N(1)-(5-phospho-beta-D-ribosyl)glycinamide + (6R)-10-formyltetrahydrofolate = N(2)-formyl-N(1)-(5-phospho-beta-D-ribosyl)glycinamide + (6S)-5,6,7,8-tetrahydrofolate + H(+)</text>
        <dbReference type="Rhea" id="RHEA:15053"/>
        <dbReference type="ChEBI" id="CHEBI:15378"/>
        <dbReference type="ChEBI" id="CHEBI:57453"/>
        <dbReference type="ChEBI" id="CHEBI:143788"/>
        <dbReference type="ChEBI" id="CHEBI:147286"/>
        <dbReference type="ChEBI" id="CHEBI:195366"/>
        <dbReference type="EC" id="2.1.2.2"/>
    </reaction>
</comment>
<evidence type="ECO:0000256" key="3">
    <source>
        <dbReference type="ARBA" id="ARBA00022755"/>
    </source>
</evidence>
<name>A0A0K2BK21_9GAMM</name>
<evidence type="ECO:0000256" key="1">
    <source>
        <dbReference type="ARBA" id="ARBA00005054"/>
    </source>
</evidence>
<feature type="binding site" evidence="6">
    <location>
        <begin position="12"/>
        <end position="14"/>
    </location>
    <ligand>
        <name>N(1)-(5-phospho-beta-D-ribosyl)glycinamide</name>
        <dbReference type="ChEBI" id="CHEBI:143788"/>
    </ligand>
</feature>
<accession>A0A0K2BK21</accession>
<dbReference type="OrthoDB" id="9806170at2"/>
<evidence type="ECO:0000256" key="6">
    <source>
        <dbReference type="HAMAP-Rule" id="MF_01930"/>
    </source>
</evidence>
<evidence type="ECO:0000313" key="8">
    <source>
        <dbReference type="EMBL" id="AKZ65685.1"/>
    </source>
</evidence>
<comment type="caution">
    <text evidence="6">Lacks conserved residue(s) required for the propagation of feature annotation.</text>
</comment>
<dbReference type="NCBIfam" id="TIGR00639">
    <property type="entry name" value="PurN"/>
    <property type="match status" value="1"/>
</dbReference>
<keyword evidence="9" id="KW-1185">Reference proteome</keyword>
<evidence type="ECO:0000256" key="2">
    <source>
        <dbReference type="ARBA" id="ARBA00022679"/>
    </source>
</evidence>
<dbReference type="RefSeq" id="WP_053096488.1">
    <property type="nucleotide sequence ID" value="NZ_CP011787.1"/>
</dbReference>
<sequence length="213" mass="23680">MKRIVVLISGQGSNLKALIEACHQKKLSAEISAVVSNNTSAYGLKYAINMNINIHTINKTQFTGSEEFDRALIAVIDYYKPDVVVLAGYMLILSNEFVTHYFGRLLNIHPSLLPLYPGLHTHRNALQNGDLIHGTSVHFVTDQLDSGPLILQAKVPIFSNDNEITLAHRVKNKEHIIYPIVIGWVLSGRVILSDNAVWLDGIKLPPEGYCIDI</sequence>
<dbReference type="PATRIC" id="fig|186490.8.peg.61"/>
<feature type="domain" description="Formyl transferase N-terminal" evidence="7">
    <location>
        <begin position="2"/>
        <end position="182"/>
    </location>
</feature>
<dbReference type="EC" id="2.1.2.2" evidence="6"/>
<dbReference type="GO" id="GO:0005829">
    <property type="term" value="C:cytosol"/>
    <property type="evidence" value="ECO:0007669"/>
    <property type="project" value="TreeGrafter"/>
</dbReference>
<dbReference type="Gene3D" id="3.40.50.170">
    <property type="entry name" value="Formyl transferase, N-terminal domain"/>
    <property type="match status" value="1"/>
</dbReference>
<reference evidence="8 9" key="1">
    <citation type="submission" date="2015-06" db="EMBL/GenBank/DDBJ databases">
        <title>Lineage-specific patterns of genome deterioration in obligate symbionts.</title>
        <authorList>
            <person name="Bennett G.M."/>
            <person name="McCutcheon J.P."/>
            <person name="McDonald B.R."/>
            <person name="Moran N.A."/>
        </authorList>
    </citation>
    <scope>NUCLEOTIDE SEQUENCE [LARGE SCALE GENOMIC DNA]</scope>
    <source>
        <strain evidence="8 9">B-GSS</strain>
    </source>
</reference>
<feature type="binding site" evidence="6">
    <location>
        <position position="107"/>
    </location>
    <ligand>
        <name>(6R)-10-formyltetrahydrofolate</name>
        <dbReference type="ChEBI" id="CHEBI:195366"/>
    </ligand>
</feature>
<protein>
    <recommendedName>
        <fullName evidence="6">Phosphoribosylglycinamide formyltransferase</fullName>
        <ecNumber evidence="6">2.1.2.2</ecNumber>
    </recommendedName>
    <alternativeName>
        <fullName evidence="6">5'-phosphoribosylglycinamide transformylase</fullName>
    </alternativeName>
    <alternativeName>
        <fullName evidence="6">GAR transformylase</fullName>
        <shortName evidence="6">GART</shortName>
    </alternativeName>
</protein>
<dbReference type="KEGG" id="bcig:AB162_057"/>
<feature type="active site" description="Proton donor" evidence="6">
    <location>
        <position position="109"/>
    </location>
</feature>
<evidence type="ECO:0000313" key="9">
    <source>
        <dbReference type="Proteomes" id="UP000056466"/>
    </source>
</evidence>
<dbReference type="PROSITE" id="PS00373">
    <property type="entry name" value="GART"/>
    <property type="match status" value="1"/>
</dbReference>
<dbReference type="PANTHER" id="PTHR43369:SF2">
    <property type="entry name" value="PHOSPHORIBOSYLGLYCINAMIDE FORMYLTRANSFERASE"/>
    <property type="match status" value="1"/>
</dbReference>
<dbReference type="Pfam" id="PF00551">
    <property type="entry name" value="Formyl_trans_N"/>
    <property type="match status" value="1"/>
</dbReference>
<dbReference type="AlphaFoldDB" id="A0A0K2BK21"/>
<dbReference type="Proteomes" id="UP000056466">
    <property type="component" value="Chromosome"/>
</dbReference>
<dbReference type="HAMAP" id="MF_01930">
    <property type="entry name" value="PurN"/>
    <property type="match status" value="1"/>
</dbReference>
<dbReference type="PANTHER" id="PTHR43369">
    <property type="entry name" value="PHOSPHORIBOSYLGLYCINAMIDE FORMYLTRANSFERASE"/>
    <property type="match status" value="1"/>
</dbReference>
<dbReference type="InterPro" id="IPR002376">
    <property type="entry name" value="Formyl_transf_N"/>
</dbReference>
<dbReference type="InterPro" id="IPR001555">
    <property type="entry name" value="GART_AS"/>
</dbReference>
<keyword evidence="2 6" id="KW-0808">Transferase</keyword>
<evidence type="ECO:0000256" key="4">
    <source>
        <dbReference type="ARBA" id="ARBA00038440"/>
    </source>
</evidence>
<comment type="pathway">
    <text evidence="1 6">Purine metabolism; IMP biosynthesis via de novo pathway; N(2)-formyl-N(1)-(5-phospho-D-ribosyl)glycinamide from N(1)-(5-phospho-D-ribosyl)glycinamide (10-formyl THF route): step 1/1.</text>
</comment>
<keyword evidence="3 6" id="KW-0658">Purine biosynthesis</keyword>
<dbReference type="UniPathway" id="UPA00074">
    <property type="reaction ID" value="UER00126"/>
</dbReference>
<organism evidence="8 9">
    <name type="scientific">Candidatus Palibaumannia cicadellinicola</name>
    <dbReference type="NCBI Taxonomy" id="186490"/>
    <lineage>
        <taxon>Bacteria</taxon>
        <taxon>Pseudomonadati</taxon>
        <taxon>Pseudomonadota</taxon>
        <taxon>Gammaproteobacteria</taxon>
        <taxon>Candidatus Palibaumannia</taxon>
    </lineage>
</organism>
<dbReference type="InterPro" id="IPR004607">
    <property type="entry name" value="GART"/>
</dbReference>
<dbReference type="EMBL" id="CP011787">
    <property type="protein sequence ID" value="AKZ65685.1"/>
    <property type="molecule type" value="Genomic_DNA"/>
</dbReference>